<reference evidence="12 13" key="1">
    <citation type="submission" date="2017-10" db="EMBL/GenBank/DDBJ databases">
        <title>Bacillus sp. nov., a halophilic bacterium isolated from a Yangshapao Lake.</title>
        <authorList>
            <person name="Wang H."/>
        </authorList>
    </citation>
    <scope>NUCLEOTIDE SEQUENCE [LARGE SCALE GENOMIC DNA]</scope>
    <source>
        <strain evidence="12 13">YSP-3</strain>
    </source>
</reference>
<dbReference type="SUPFAM" id="SSF90123">
    <property type="entry name" value="ABC transporter transmembrane region"/>
    <property type="match status" value="1"/>
</dbReference>
<evidence type="ECO:0000256" key="9">
    <source>
        <dbReference type="SAM" id="Phobius"/>
    </source>
</evidence>
<evidence type="ECO:0000256" key="5">
    <source>
        <dbReference type="ARBA" id="ARBA00022741"/>
    </source>
</evidence>
<accession>A0A2W0HJ01</accession>
<dbReference type="EMBL" id="PDOF01000001">
    <property type="protein sequence ID" value="PYZ97465.1"/>
    <property type="molecule type" value="Genomic_DNA"/>
</dbReference>
<dbReference type="Proteomes" id="UP000248066">
    <property type="component" value="Unassembled WGS sequence"/>
</dbReference>
<keyword evidence="2" id="KW-0813">Transport</keyword>
<proteinExistence type="predicted"/>
<feature type="transmembrane region" description="Helical" evidence="9">
    <location>
        <begin position="57"/>
        <end position="79"/>
    </location>
</feature>
<protein>
    <submittedName>
        <fullName evidence="12">Multidrug ABC transporter permease/ATP-binding protein</fullName>
    </submittedName>
</protein>
<comment type="subcellular location">
    <subcellularLocation>
        <location evidence="1">Cell membrane</location>
        <topology evidence="1">Multi-pass membrane protein</topology>
    </subcellularLocation>
</comment>
<gene>
    <name evidence="12" type="ORF">CR205_02385</name>
</gene>
<dbReference type="InterPro" id="IPR039421">
    <property type="entry name" value="Type_1_exporter"/>
</dbReference>
<dbReference type="Gene3D" id="3.40.50.300">
    <property type="entry name" value="P-loop containing nucleotide triphosphate hydrolases"/>
    <property type="match status" value="1"/>
</dbReference>
<dbReference type="PANTHER" id="PTHR43394:SF1">
    <property type="entry name" value="ATP-BINDING CASSETTE SUB-FAMILY B MEMBER 10, MITOCHONDRIAL"/>
    <property type="match status" value="1"/>
</dbReference>
<dbReference type="GO" id="GO:0016887">
    <property type="term" value="F:ATP hydrolysis activity"/>
    <property type="evidence" value="ECO:0007669"/>
    <property type="project" value="InterPro"/>
</dbReference>
<evidence type="ECO:0000313" key="12">
    <source>
        <dbReference type="EMBL" id="PYZ97465.1"/>
    </source>
</evidence>
<dbReference type="CDD" id="cd18541">
    <property type="entry name" value="ABC_6TM_TmrB_like"/>
    <property type="match status" value="1"/>
</dbReference>
<dbReference type="InterPro" id="IPR011527">
    <property type="entry name" value="ABC1_TM_dom"/>
</dbReference>
<dbReference type="InterPro" id="IPR003593">
    <property type="entry name" value="AAA+_ATPase"/>
</dbReference>
<keyword evidence="5" id="KW-0547">Nucleotide-binding</keyword>
<dbReference type="RefSeq" id="WP_110516573.1">
    <property type="nucleotide sequence ID" value="NZ_PDOF01000001.1"/>
</dbReference>
<dbReference type="GO" id="GO:0005886">
    <property type="term" value="C:plasma membrane"/>
    <property type="evidence" value="ECO:0007669"/>
    <property type="project" value="UniProtKB-SubCell"/>
</dbReference>
<name>A0A2W0HJ01_9BACI</name>
<dbReference type="InterPro" id="IPR003439">
    <property type="entry name" value="ABC_transporter-like_ATP-bd"/>
</dbReference>
<dbReference type="PROSITE" id="PS50929">
    <property type="entry name" value="ABC_TM1F"/>
    <property type="match status" value="1"/>
</dbReference>
<keyword evidence="8 9" id="KW-0472">Membrane</keyword>
<keyword evidence="3" id="KW-1003">Cell membrane</keyword>
<feature type="domain" description="ABC transmembrane type-1" evidence="11">
    <location>
        <begin position="21"/>
        <end position="304"/>
    </location>
</feature>
<dbReference type="FunFam" id="3.40.50.300:FF:000221">
    <property type="entry name" value="Multidrug ABC transporter ATP-binding protein"/>
    <property type="match status" value="1"/>
</dbReference>
<dbReference type="InterPro" id="IPR036640">
    <property type="entry name" value="ABC1_TM_sf"/>
</dbReference>
<evidence type="ECO:0000313" key="13">
    <source>
        <dbReference type="Proteomes" id="UP000248066"/>
    </source>
</evidence>
<feature type="transmembrane region" description="Helical" evidence="9">
    <location>
        <begin position="159"/>
        <end position="176"/>
    </location>
</feature>
<sequence>MFTVLGKLWWFFKAEWKRYSLALGLLIFVGLLEVIPPRLIGVVIDDIHQGIMTRDRLFMYIGFMLVLMVVIYAITYIWMRQLFGGAFLIERTLRSRFMGHLMKMTPTFYEKKKSGDLMARATNDLKAISQTAGFGVLTLVDATVFLVIILFMMGFLVSWKLTIAAFLPLPIMAWLMKKYGKMLHERFTKAQNSFGGLNDQVLESIAGVRVVRAFVKEKDDQSRFRKSTDDVLEKNISVARIDALFEPTIKILVGLSYMIGLGYGAFLVFRNEITLGQLVSFNIYLGMLIWPMFAFGELMNIMQRGNASLDRLNETFAYEADVKNKPEPRRLERPETITFQSVRFQYPSTDAYALDNIDLSVMKGQTVGIVGKTGAGKTTLLKQLLREYPPGKGTIAVNGVPVEEIELEALKSWIGYVPQDQFLFSKTLRENVLFGRPDAEKAAVQRVLDLASITKDIATFPKGVETLVGEKGVSLSGGQKQRVSIARALLKNPEILILDDALSAVDAKTEASIITNIRSERRGKTTFISAHRMSAVSHADQILVLDHGQISERGTHEELMKTGGWYAEQYAAQQMEERSEVPAR</sequence>
<keyword evidence="6 12" id="KW-0067">ATP-binding</keyword>
<dbReference type="Pfam" id="PF00664">
    <property type="entry name" value="ABC_membrane"/>
    <property type="match status" value="1"/>
</dbReference>
<evidence type="ECO:0000256" key="6">
    <source>
        <dbReference type="ARBA" id="ARBA00022840"/>
    </source>
</evidence>
<dbReference type="GO" id="GO:0005524">
    <property type="term" value="F:ATP binding"/>
    <property type="evidence" value="ECO:0007669"/>
    <property type="project" value="UniProtKB-KW"/>
</dbReference>
<feature type="transmembrane region" description="Helical" evidence="9">
    <location>
        <begin position="249"/>
        <end position="269"/>
    </location>
</feature>
<comment type="caution">
    <text evidence="12">The sequence shown here is derived from an EMBL/GenBank/DDBJ whole genome shotgun (WGS) entry which is preliminary data.</text>
</comment>
<organism evidence="12 13">
    <name type="scientific">Alteribacter lacisalsi</name>
    <dbReference type="NCBI Taxonomy" id="2045244"/>
    <lineage>
        <taxon>Bacteria</taxon>
        <taxon>Bacillati</taxon>
        <taxon>Bacillota</taxon>
        <taxon>Bacilli</taxon>
        <taxon>Bacillales</taxon>
        <taxon>Bacillaceae</taxon>
        <taxon>Alteribacter</taxon>
    </lineage>
</organism>
<dbReference type="AlphaFoldDB" id="A0A2W0HJ01"/>
<dbReference type="SUPFAM" id="SSF52540">
    <property type="entry name" value="P-loop containing nucleoside triphosphate hydrolases"/>
    <property type="match status" value="1"/>
</dbReference>
<evidence type="ECO:0000256" key="4">
    <source>
        <dbReference type="ARBA" id="ARBA00022692"/>
    </source>
</evidence>
<feature type="transmembrane region" description="Helical" evidence="9">
    <location>
        <begin position="132"/>
        <end position="153"/>
    </location>
</feature>
<dbReference type="InterPro" id="IPR027417">
    <property type="entry name" value="P-loop_NTPase"/>
</dbReference>
<evidence type="ECO:0000256" key="7">
    <source>
        <dbReference type="ARBA" id="ARBA00022989"/>
    </source>
</evidence>
<evidence type="ECO:0000259" key="10">
    <source>
        <dbReference type="PROSITE" id="PS50893"/>
    </source>
</evidence>
<evidence type="ECO:0000256" key="8">
    <source>
        <dbReference type="ARBA" id="ARBA00023136"/>
    </source>
</evidence>
<dbReference type="PROSITE" id="PS00211">
    <property type="entry name" value="ABC_TRANSPORTER_1"/>
    <property type="match status" value="1"/>
</dbReference>
<dbReference type="GO" id="GO:0015421">
    <property type="term" value="F:ABC-type oligopeptide transporter activity"/>
    <property type="evidence" value="ECO:0007669"/>
    <property type="project" value="TreeGrafter"/>
</dbReference>
<evidence type="ECO:0000256" key="2">
    <source>
        <dbReference type="ARBA" id="ARBA00022448"/>
    </source>
</evidence>
<dbReference type="OrthoDB" id="9770415at2"/>
<evidence type="ECO:0000256" key="3">
    <source>
        <dbReference type="ARBA" id="ARBA00022475"/>
    </source>
</evidence>
<dbReference type="InterPro" id="IPR017871">
    <property type="entry name" value="ABC_transporter-like_CS"/>
</dbReference>
<dbReference type="PROSITE" id="PS50893">
    <property type="entry name" value="ABC_TRANSPORTER_2"/>
    <property type="match status" value="1"/>
</dbReference>
<keyword evidence="4 9" id="KW-0812">Transmembrane</keyword>
<keyword evidence="13" id="KW-1185">Reference proteome</keyword>
<evidence type="ECO:0000256" key="1">
    <source>
        <dbReference type="ARBA" id="ARBA00004651"/>
    </source>
</evidence>
<feature type="transmembrane region" description="Helical" evidence="9">
    <location>
        <begin position="281"/>
        <end position="301"/>
    </location>
</feature>
<dbReference type="Pfam" id="PF00005">
    <property type="entry name" value="ABC_tran"/>
    <property type="match status" value="1"/>
</dbReference>
<dbReference type="PANTHER" id="PTHR43394">
    <property type="entry name" value="ATP-DEPENDENT PERMEASE MDL1, MITOCHONDRIAL"/>
    <property type="match status" value="1"/>
</dbReference>
<evidence type="ECO:0000259" key="11">
    <source>
        <dbReference type="PROSITE" id="PS50929"/>
    </source>
</evidence>
<keyword evidence="7 9" id="KW-1133">Transmembrane helix</keyword>
<dbReference type="Gene3D" id="1.20.1560.10">
    <property type="entry name" value="ABC transporter type 1, transmembrane domain"/>
    <property type="match status" value="1"/>
</dbReference>
<dbReference type="FunFam" id="1.20.1560.10:FF:000011">
    <property type="entry name" value="Multidrug ABC transporter ATP-binding protein"/>
    <property type="match status" value="1"/>
</dbReference>
<feature type="domain" description="ABC transporter" evidence="10">
    <location>
        <begin position="337"/>
        <end position="572"/>
    </location>
</feature>
<dbReference type="SMART" id="SM00382">
    <property type="entry name" value="AAA"/>
    <property type="match status" value="1"/>
</dbReference>